<evidence type="ECO:0000313" key="2">
    <source>
        <dbReference type="EMBL" id="KAK9879319.1"/>
    </source>
</evidence>
<keyword evidence="1" id="KW-0175">Coiled coil</keyword>
<comment type="caution">
    <text evidence="2">The sequence shown here is derived from an EMBL/GenBank/DDBJ whole genome shotgun (WGS) entry which is preliminary data.</text>
</comment>
<evidence type="ECO:0000313" key="3">
    <source>
        <dbReference type="Proteomes" id="UP001431783"/>
    </source>
</evidence>
<name>A0AAW1U8Q9_9CUCU</name>
<dbReference type="Proteomes" id="UP001431783">
    <property type="component" value="Unassembled WGS sequence"/>
</dbReference>
<dbReference type="EMBL" id="JARQZJ010000061">
    <property type="protein sequence ID" value="KAK9879319.1"/>
    <property type="molecule type" value="Genomic_DNA"/>
</dbReference>
<sequence length="184" mass="21793">MHRNDLRILRRLSTPLGGYRRGASEEKCFALLKRKVILYCPQCREDTGNIDTLMQKNRKLKQEINILKENKTSHQKICDENSAMIKTAEDMKTYIISLEEKIKNLQKDSKTNEQQNIEYNVKLKQKDSENNNLLAKIDQLKDTLEKTQLKYRNTQDECDKLKEKNDNLEVMNAEKQKKCVEWKK</sequence>
<protein>
    <submittedName>
        <fullName evidence="2">Uncharacterized protein</fullName>
    </submittedName>
</protein>
<organism evidence="2 3">
    <name type="scientific">Henosepilachna vigintioctopunctata</name>
    <dbReference type="NCBI Taxonomy" id="420089"/>
    <lineage>
        <taxon>Eukaryota</taxon>
        <taxon>Metazoa</taxon>
        <taxon>Ecdysozoa</taxon>
        <taxon>Arthropoda</taxon>
        <taxon>Hexapoda</taxon>
        <taxon>Insecta</taxon>
        <taxon>Pterygota</taxon>
        <taxon>Neoptera</taxon>
        <taxon>Endopterygota</taxon>
        <taxon>Coleoptera</taxon>
        <taxon>Polyphaga</taxon>
        <taxon>Cucujiformia</taxon>
        <taxon>Coccinelloidea</taxon>
        <taxon>Coccinellidae</taxon>
        <taxon>Epilachninae</taxon>
        <taxon>Epilachnini</taxon>
        <taxon>Henosepilachna</taxon>
    </lineage>
</organism>
<evidence type="ECO:0000256" key="1">
    <source>
        <dbReference type="SAM" id="Coils"/>
    </source>
</evidence>
<gene>
    <name evidence="2" type="ORF">WA026_004172</name>
</gene>
<feature type="coiled-coil region" evidence="1">
    <location>
        <begin position="43"/>
        <end position="178"/>
    </location>
</feature>
<dbReference type="AlphaFoldDB" id="A0AAW1U8Q9"/>
<proteinExistence type="predicted"/>
<reference evidence="2 3" key="1">
    <citation type="submission" date="2023-03" db="EMBL/GenBank/DDBJ databases">
        <title>Genome insight into feeding habits of ladybird beetles.</title>
        <authorList>
            <person name="Li H.-S."/>
            <person name="Huang Y.-H."/>
            <person name="Pang H."/>
        </authorList>
    </citation>
    <scope>NUCLEOTIDE SEQUENCE [LARGE SCALE GENOMIC DNA]</scope>
    <source>
        <strain evidence="2">SYSU_2023b</strain>
        <tissue evidence="2">Whole body</tissue>
    </source>
</reference>
<keyword evidence="3" id="KW-1185">Reference proteome</keyword>
<accession>A0AAW1U8Q9</accession>